<reference evidence="6 7" key="2">
    <citation type="journal article" date="2011" name="Stand. Genomic Sci.">
        <title>Complete genome sequence of Ferroglobus placidus AEDII12DO.</title>
        <authorList>
            <person name="Anderson I."/>
            <person name="Risso C."/>
            <person name="Holmes D."/>
            <person name="Lucas S."/>
            <person name="Copeland A."/>
            <person name="Lapidus A."/>
            <person name="Cheng J.F."/>
            <person name="Bruce D."/>
            <person name="Goodwin L."/>
            <person name="Pitluck S."/>
            <person name="Saunders E."/>
            <person name="Brettin T."/>
            <person name="Detter J.C."/>
            <person name="Han C."/>
            <person name="Tapia R."/>
            <person name="Larimer F."/>
            <person name="Land M."/>
            <person name="Hauser L."/>
            <person name="Woyke T."/>
            <person name="Lovley D."/>
            <person name="Kyrpides N."/>
            <person name="Ivanova N."/>
        </authorList>
    </citation>
    <scope>NUCLEOTIDE SEQUENCE [LARGE SCALE GENOMIC DNA]</scope>
    <source>
        <strain evidence="7">DSM 10642 / AEDII12DO</strain>
    </source>
</reference>
<keyword evidence="4" id="KW-0472">Membrane</keyword>
<dbReference type="PaxDb" id="589924-Ferp_1729"/>
<keyword evidence="2" id="KW-0442">Lipid degradation</keyword>
<keyword evidence="4" id="KW-1133">Transmembrane helix</keyword>
<dbReference type="GO" id="GO:0016042">
    <property type="term" value="P:lipid catabolic process"/>
    <property type="evidence" value="ECO:0007669"/>
    <property type="project" value="UniProtKB-KW"/>
</dbReference>
<dbReference type="Proteomes" id="UP000002613">
    <property type="component" value="Chromosome"/>
</dbReference>
<keyword evidence="1" id="KW-0378">Hydrolase</keyword>
<dbReference type="InterPro" id="IPR051406">
    <property type="entry name" value="PLD_domain"/>
</dbReference>
<sequence length="448" mass="51775">MVNFESYFLRNHSVKLKNIFIAIAEVPIVRLLSLLLILSLSLIGAANAQVIVSINAEYRMSDLNSGKDVFILRFKNINETTNMLLSLDLPPIRLYGDYSVRSIPSGGIDYRVVEVNNTPYLLVSVRKVLTPLEEYEVIVEREIESPFVKLDGIYRFVAMEYPDFFLASGIHVSSIKIALDFPDRIYMNYKVISLSSNSRIIYGALDTIDRIEWTFSDPKTQSVAIVEFVETPNYFFINVLGASLTALAFVGLFILNARLERKLKSHEFIASPPFSGEILTRMKEMIKRAEKEVLLTSPHIYYTDWLTAELQPLFSKGVDVKIITWPGYERRQFKSVEEVYEDKKQLFTLKRFLEMFPRGSVKLNDNIHSKVLIVDEREVLLTTANLTQTGLFENYESGIYAKNEELAKAARNYFYQVWNSEESVFLSEEMLDVKKCWEEIMKRKEARR</sequence>
<evidence type="ECO:0000256" key="1">
    <source>
        <dbReference type="ARBA" id="ARBA00022801"/>
    </source>
</evidence>
<dbReference type="Gene3D" id="3.30.870.10">
    <property type="entry name" value="Endonuclease Chain A"/>
    <property type="match status" value="1"/>
</dbReference>
<dbReference type="EMBL" id="CP001899">
    <property type="protein sequence ID" value="ADC65873.1"/>
    <property type="molecule type" value="Genomic_DNA"/>
</dbReference>
<dbReference type="OrthoDB" id="51602at2157"/>
<evidence type="ECO:0000259" key="5">
    <source>
        <dbReference type="PROSITE" id="PS50035"/>
    </source>
</evidence>
<evidence type="ECO:0000256" key="4">
    <source>
        <dbReference type="SAM" id="Phobius"/>
    </source>
</evidence>
<keyword evidence="3" id="KW-0443">Lipid metabolism</keyword>
<reference evidence="7" key="1">
    <citation type="submission" date="2010-02" db="EMBL/GenBank/DDBJ databases">
        <title>Complete sequence of Ferroglobus placidus DSM 10642.</title>
        <authorList>
            <consortium name="US DOE Joint Genome Institute"/>
            <person name="Lucas S."/>
            <person name="Copeland A."/>
            <person name="Lapidus A."/>
            <person name="Cheng J.-F."/>
            <person name="Bruce D."/>
            <person name="Goodwin L."/>
            <person name="Pitluck S."/>
            <person name="Saunders E."/>
            <person name="Brettin T."/>
            <person name="Detter J.C."/>
            <person name="Han C."/>
            <person name="Tapia R."/>
            <person name="Larimer F."/>
            <person name="Land M."/>
            <person name="Hauser L."/>
            <person name="Kyrpides N."/>
            <person name="Ivanova N."/>
            <person name="Holmes D."/>
            <person name="Lovley D."/>
            <person name="Kyrpides N."/>
            <person name="Anderson I.J."/>
            <person name="Woyke T."/>
        </authorList>
    </citation>
    <scope>NUCLEOTIDE SEQUENCE [LARGE SCALE GENOMIC DNA]</scope>
    <source>
        <strain evidence="7">DSM 10642 / AEDII12DO</strain>
    </source>
</reference>
<feature type="transmembrane region" description="Helical" evidence="4">
    <location>
        <begin position="234"/>
        <end position="255"/>
    </location>
</feature>
<dbReference type="PROSITE" id="PS50035">
    <property type="entry name" value="PLD"/>
    <property type="match status" value="1"/>
</dbReference>
<dbReference type="GeneID" id="8779256"/>
<proteinExistence type="predicted"/>
<dbReference type="SUPFAM" id="SSF56024">
    <property type="entry name" value="Phospholipase D/nuclease"/>
    <property type="match status" value="1"/>
</dbReference>
<keyword evidence="4" id="KW-0812">Transmembrane</keyword>
<name>D3RZG0_FERPA</name>
<dbReference type="CDD" id="cd00138">
    <property type="entry name" value="PLDc_SF"/>
    <property type="match status" value="1"/>
</dbReference>
<keyword evidence="7" id="KW-1185">Reference proteome</keyword>
<dbReference type="PANTHER" id="PTHR43856:SF1">
    <property type="entry name" value="MITOCHONDRIAL CARDIOLIPIN HYDROLASE"/>
    <property type="match status" value="1"/>
</dbReference>
<dbReference type="KEGG" id="fpl:Ferp_1729"/>
<evidence type="ECO:0000313" key="6">
    <source>
        <dbReference type="EMBL" id="ADC65873.1"/>
    </source>
</evidence>
<dbReference type="Pfam" id="PF13091">
    <property type="entry name" value="PLDc_2"/>
    <property type="match status" value="1"/>
</dbReference>
<dbReference type="AlphaFoldDB" id="D3RZG0"/>
<evidence type="ECO:0000313" key="7">
    <source>
        <dbReference type="Proteomes" id="UP000002613"/>
    </source>
</evidence>
<dbReference type="eggNOG" id="arCOG02041">
    <property type="taxonomic scope" value="Archaea"/>
</dbReference>
<dbReference type="RefSeq" id="WP_012966212.1">
    <property type="nucleotide sequence ID" value="NC_013849.1"/>
</dbReference>
<dbReference type="HOGENOM" id="CLU_607807_0_0_2"/>
<dbReference type="PANTHER" id="PTHR43856">
    <property type="entry name" value="CARDIOLIPIN HYDROLASE"/>
    <property type="match status" value="1"/>
</dbReference>
<organism evidence="6 7">
    <name type="scientific">Ferroglobus placidus (strain DSM 10642 / AEDII12DO)</name>
    <dbReference type="NCBI Taxonomy" id="589924"/>
    <lineage>
        <taxon>Archaea</taxon>
        <taxon>Methanobacteriati</taxon>
        <taxon>Methanobacteriota</taxon>
        <taxon>Archaeoglobi</taxon>
        <taxon>Archaeoglobales</taxon>
        <taxon>Archaeoglobaceae</taxon>
        <taxon>Ferroglobus</taxon>
    </lineage>
</organism>
<evidence type="ECO:0000256" key="2">
    <source>
        <dbReference type="ARBA" id="ARBA00022963"/>
    </source>
</evidence>
<protein>
    <submittedName>
        <fullName evidence="6">Phosphatidylserine/phosphatidylglycerophosphate/ cardiolipin synthase-like protein</fullName>
    </submittedName>
</protein>
<dbReference type="GO" id="GO:0016891">
    <property type="term" value="F:RNA endonuclease activity producing 5'-phosphomonoesters, hydrolytic mechanism"/>
    <property type="evidence" value="ECO:0007669"/>
    <property type="project" value="TreeGrafter"/>
</dbReference>
<evidence type="ECO:0000256" key="3">
    <source>
        <dbReference type="ARBA" id="ARBA00023098"/>
    </source>
</evidence>
<feature type="domain" description="PLD phosphodiesterase" evidence="5">
    <location>
        <begin position="363"/>
        <end position="390"/>
    </location>
</feature>
<gene>
    <name evidence="6" type="ordered locus">Ferp_1729</name>
</gene>
<dbReference type="InterPro" id="IPR025202">
    <property type="entry name" value="PLD-like_dom"/>
</dbReference>
<dbReference type="InterPro" id="IPR001736">
    <property type="entry name" value="PLipase_D/transphosphatidylase"/>
</dbReference>
<accession>D3RZG0</accession>
<dbReference type="STRING" id="589924.Ferp_1729"/>